<dbReference type="GO" id="GO:0015473">
    <property type="term" value="F:fimbrial usher porin activity"/>
    <property type="evidence" value="ECO:0007669"/>
    <property type="project" value="InterPro"/>
</dbReference>
<dbReference type="EMBL" id="CP029752">
    <property type="protein sequence ID" value="QFG76783.1"/>
    <property type="molecule type" value="Genomic_DNA"/>
</dbReference>
<accession>A0A5P6AA52</accession>
<dbReference type="GO" id="GO:0009297">
    <property type="term" value="P:pilus assembly"/>
    <property type="evidence" value="ECO:0007669"/>
    <property type="project" value="InterPro"/>
</dbReference>
<dbReference type="GO" id="GO:0016020">
    <property type="term" value="C:membrane"/>
    <property type="evidence" value="ECO:0007669"/>
    <property type="project" value="InterPro"/>
</dbReference>
<evidence type="ECO:0000313" key="1">
    <source>
        <dbReference type="EMBL" id="QFG76783.1"/>
    </source>
</evidence>
<name>A0A5P6AA52_RAOPL</name>
<proteinExistence type="predicted"/>
<reference evidence="1" key="1">
    <citation type="submission" date="2018-05" db="EMBL/GenBank/DDBJ databases">
        <title>Bacterial isolates from healthy term breastfed infants carrying antibiotic resistance genes.</title>
        <authorList>
            <person name="Casaburi G."/>
        </authorList>
    </citation>
    <scope>NUCLEOTIDE SEQUENCE [LARGE SCALE GENOMIC DNA]</scope>
    <source>
        <strain evidence="1">7084_4</strain>
    </source>
</reference>
<dbReference type="InterPro" id="IPR000015">
    <property type="entry name" value="Fimb_usher"/>
</dbReference>
<dbReference type="AlphaFoldDB" id="A0A5P6AA52"/>
<organism evidence="1">
    <name type="scientific">Raoultella planticola</name>
    <name type="common">Klebsiella planticola</name>
    <dbReference type="NCBI Taxonomy" id="575"/>
    <lineage>
        <taxon>Bacteria</taxon>
        <taxon>Pseudomonadati</taxon>
        <taxon>Pseudomonadota</taxon>
        <taxon>Gammaproteobacteria</taxon>
        <taxon>Enterobacterales</taxon>
        <taxon>Enterobacteriaceae</taxon>
        <taxon>Klebsiella/Raoultella group</taxon>
        <taxon>Raoultella</taxon>
    </lineage>
</organism>
<sequence length="97" mass="11068">MNTTGNAGPWRLYSIDSFYRNDRHQWKSNHDRAYLARDIALLRSSLQVGEIYTRTSGTMTGAIPLRGSRWQPVNACRSITSTAMHRLSGEWRALTPD</sequence>
<protein>
    <submittedName>
        <fullName evidence="1">Uncharacterized protein</fullName>
    </submittedName>
</protein>
<dbReference type="Pfam" id="PF00577">
    <property type="entry name" value="Usher"/>
    <property type="match status" value="1"/>
</dbReference>
<gene>
    <name evidence="1" type="ORF">DMB90_13165</name>
</gene>